<dbReference type="InterPro" id="IPR051170">
    <property type="entry name" value="Neural/epithelial_adhesion"/>
</dbReference>
<evidence type="ECO:0000256" key="5">
    <source>
        <dbReference type="SAM" id="Phobius"/>
    </source>
</evidence>
<dbReference type="GeneTree" id="ENSGT00940000154477"/>
<feature type="transmembrane region" description="Helical" evidence="5">
    <location>
        <begin position="191"/>
        <end position="212"/>
    </location>
</feature>
<evidence type="ECO:0000259" key="6">
    <source>
        <dbReference type="PROSITE" id="PS50853"/>
    </source>
</evidence>
<dbReference type="Proteomes" id="UP000314982">
    <property type="component" value="Unassembled WGS sequence"/>
</dbReference>
<reference evidence="8" key="1">
    <citation type="submission" date="2018-06" db="EMBL/GenBank/DDBJ databases">
        <title>Genome assembly of Danube salmon.</title>
        <authorList>
            <person name="Macqueen D.J."/>
            <person name="Gundappa M.K."/>
        </authorList>
    </citation>
    <scope>NUCLEOTIDE SEQUENCE [LARGE SCALE GENOMIC DNA]</scope>
</reference>
<dbReference type="Pfam" id="PF00041">
    <property type="entry name" value="fn3"/>
    <property type="match status" value="1"/>
</dbReference>
<dbReference type="InterPro" id="IPR003961">
    <property type="entry name" value="FN3_dom"/>
</dbReference>
<dbReference type="FunFam" id="2.60.40.10:FF:000058">
    <property type="entry name" value="roundabout homolog 2 isoform X3"/>
    <property type="match status" value="1"/>
</dbReference>
<dbReference type="SUPFAM" id="SSF49265">
    <property type="entry name" value="Fibronectin type III"/>
    <property type="match status" value="1"/>
</dbReference>
<dbReference type="PANTHER" id="PTHR12231:SF243">
    <property type="entry name" value="ROUNDABOUT HOMOLOG 1"/>
    <property type="match status" value="1"/>
</dbReference>
<dbReference type="SMART" id="SM00060">
    <property type="entry name" value="FN3"/>
    <property type="match status" value="1"/>
</dbReference>
<keyword evidence="2" id="KW-1015">Disulfide bond</keyword>
<evidence type="ECO:0000256" key="4">
    <source>
        <dbReference type="SAM" id="MobiDB-lite"/>
    </source>
</evidence>
<accession>A0A4W5REY9</accession>
<evidence type="ECO:0000256" key="3">
    <source>
        <dbReference type="ARBA" id="ARBA00023319"/>
    </source>
</evidence>
<dbReference type="InterPro" id="IPR013783">
    <property type="entry name" value="Ig-like_fold"/>
</dbReference>
<feature type="region of interest" description="Disordered" evidence="4">
    <location>
        <begin position="247"/>
        <end position="308"/>
    </location>
</feature>
<sequence>MYRTSPEGQQRSDWAVFEVRTPGEDSTVVPQLRNGVTYEFKVRPFFNEFQGTDSEVKIAKTLEEAPSAAPRGVTVTESGDNGTAIVVSWQPPPEEEQNGVVQEYKIWCLGNESRYHINRTVDGSTFSLLISSLAPGIRYSVEVAASTGAGPGVKSDLTFFQIDSSGHVTEGVVDPENTLSQQISEVVKQPAFIAGIGAACWIILMVFSIWLYRQRKKRSGLSTNYAGIRKVPSFTFTPTVAYQRGGEAVSSAGSLQPRQRRGREERRGERKGGEERNKGLSHLPNPPSSASHREEHHVWPQGRAIASL</sequence>
<evidence type="ECO:0000313" key="7">
    <source>
        <dbReference type="Ensembl" id="ENSHHUP00000087237.1"/>
    </source>
</evidence>
<keyword evidence="3" id="KW-0393">Immunoglobulin domain</keyword>
<dbReference type="PROSITE" id="PS50853">
    <property type="entry name" value="FN3"/>
    <property type="match status" value="2"/>
</dbReference>
<organism evidence="7 8">
    <name type="scientific">Hucho hucho</name>
    <name type="common">huchen</name>
    <dbReference type="NCBI Taxonomy" id="62062"/>
    <lineage>
        <taxon>Eukaryota</taxon>
        <taxon>Metazoa</taxon>
        <taxon>Chordata</taxon>
        <taxon>Craniata</taxon>
        <taxon>Vertebrata</taxon>
        <taxon>Euteleostomi</taxon>
        <taxon>Actinopterygii</taxon>
        <taxon>Neopterygii</taxon>
        <taxon>Teleostei</taxon>
        <taxon>Protacanthopterygii</taxon>
        <taxon>Salmoniformes</taxon>
        <taxon>Salmonidae</taxon>
        <taxon>Salmoninae</taxon>
        <taxon>Hucho</taxon>
    </lineage>
</organism>
<evidence type="ECO:0000313" key="8">
    <source>
        <dbReference type="Proteomes" id="UP000314982"/>
    </source>
</evidence>
<feature type="compositionally biased region" description="Basic and acidic residues" evidence="4">
    <location>
        <begin position="262"/>
        <end position="278"/>
    </location>
</feature>
<keyword evidence="1" id="KW-0677">Repeat</keyword>
<keyword evidence="5" id="KW-0812">Transmembrane</keyword>
<dbReference type="FunFam" id="2.60.40.10:FF:000065">
    <property type="entry name" value="roundabout homolog 1 isoform X3"/>
    <property type="match status" value="1"/>
</dbReference>
<reference evidence="7" key="3">
    <citation type="submission" date="2025-09" db="UniProtKB">
        <authorList>
            <consortium name="Ensembl"/>
        </authorList>
    </citation>
    <scope>IDENTIFICATION</scope>
</reference>
<keyword evidence="5" id="KW-1133">Transmembrane helix</keyword>
<name>A0A4W5REY9_9TELE</name>
<keyword evidence="8" id="KW-1185">Reference proteome</keyword>
<protein>
    <recommendedName>
        <fullName evidence="6">Fibronectin type-III domain-containing protein</fullName>
    </recommendedName>
</protein>
<evidence type="ECO:0000256" key="1">
    <source>
        <dbReference type="ARBA" id="ARBA00022737"/>
    </source>
</evidence>
<dbReference type="AlphaFoldDB" id="A0A4W5REY9"/>
<evidence type="ECO:0000256" key="2">
    <source>
        <dbReference type="ARBA" id="ARBA00023157"/>
    </source>
</evidence>
<dbReference type="Ensembl" id="ENSHHUT00000089964.1">
    <property type="protein sequence ID" value="ENSHHUP00000087237.1"/>
    <property type="gene ID" value="ENSHHUG00000050467.1"/>
</dbReference>
<reference evidence="7" key="2">
    <citation type="submission" date="2025-08" db="UniProtKB">
        <authorList>
            <consortium name="Ensembl"/>
        </authorList>
    </citation>
    <scope>IDENTIFICATION</scope>
</reference>
<keyword evidence="5" id="KW-0472">Membrane</keyword>
<dbReference type="Gene3D" id="2.60.40.10">
    <property type="entry name" value="Immunoglobulins"/>
    <property type="match status" value="2"/>
</dbReference>
<dbReference type="InterPro" id="IPR036116">
    <property type="entry name" value="FN3_sf"/>
</dbReference>
<proteinExistence type="predicted"/>
<feature type="domain" description="Fibronectin type-III" evidence="6">
    <location>
        <begin position="1"/>
        <end position="64"/>
    </location>
</feature>
<dbReference type="PANTHER" id="PTHR12231">
    <property type="entry name" value="CTX-RELATED TYPE I TRANSMEMBRANE PROTEIN"/>
    <property type="match status" value="1"/>
</dbReference>
<feature type="domain" description="Fibronectin type-III" evidence="6">
    <location>
        <begin position="69"/>
        <end position="165"/>
    </location>
</feature>
<dbReference type="CDD" id="cd00063">
    <property type="entry name" value="FN3"/>
    <property type="match status" value="2"/>
</dbReference>